<accession>A0A2J8M5M7</accession>
<dbReference type="InterPro" id="IPR001807">
    <property type="entry name" value="ClC"/>
</dbReference>
<evidence type="ECO:0000313" key="2">
    <source>
        <dbReference type="EMBL" id="PNI54809.1"/>
    </source>
</evidence>
<dbReference type="PRINTS" id="PR00762">
    <property type="entry name" value="CLCHANNEL"/>
</dbReference>
<gene>
    <name evidence="2" type="ORF">CK820_G0023378</name>
</gene>
<dbReference type="EMBL" id="NBAG03000267">
    <property type="protein sequence ID" value="PNI54809.1"/>
    <property type="molecule type" value="Genomic_DNA"/>
</dbReference>
<dbReference type="GO" id="GO:0015108">
    <property type="term" value="F:chloride transmembrane transporter activity"/>
    <property type="evidence" value="ECO:0007669"/>
    <property type="project" value="InterPro"/>
</dbReference>
<evidence type="ECO:0000256" key="1">
    <source>
        <dbReference type="SAM" id="MobiDB-lite"/>
    </source>
</evidence>
<sequence length="112" mass="11281">KEYLTLKTFIAKVIGLTCALGSGMPLGKEASSSASRSPPPSLQCGTTGGASSLPPSVPSSSGSWQSGTGMKRLLQPSSKPDSGSTSPLTCRSCQPLLSLVLLVASVEPSLST</sequence>
<dbReference type="GO" id="GO:0016020">
    <property type="term" value="C:membrane"/>
    <property type="evidence" value="ECO:0007669"/>
    <property type="project" value="InterPro"/>
</dbReference>
<name>A0A2J8M5M7_PANTR</name>
<feature type="region of interest" description="Disordered" evidence="1">
    <location>
        <begin position="26"/>
        <end position="89"/>
    </location>
</feature>
<dbReference type="AlphaFoldDB" id="A0A2J8M5M7"/>
<evidence type="ECO:0000313" key="3">
    <source>
        <dbReference type="Proteomes" id="UP000236370"/>
    </source>
</evidence>
<reference evidence="2 3" key="1">
    <citation type="submission" date="2017-12" db="EMBL/GenBank/DDBJ databases">
        <title>High-resolution comparative analysis of great ape genomes.</title>
        <authorList>
            <person name="Pollen A."/>
            <person name="Hastie A."/>
            <person name="Hormozdiari F."/>
            <person name="Dougherty M."/>
            <person name="Liu R."/>
            <person name="Chaisson M."/>
            <person name="Hoppe E."/>
            <person name="Hill C."/>
            <person name="Pang A."/>
            <person name="Hillier L."/>
            <person name="Baker C."/>
            <person name="Armstrong J."/>
            <person name="Shendure J."/>
            <person name="Paten B."/>
            <person name="Wilson R."/>
            <person name="Chao H."/>
            <person name="Schneider V."/>
            <person name="Ventura M."/>
            <person name="Kronenberg Z."/>
            <person name="Murali S."/>
            <person name="Gordon D."/>
            <person name="Cantsilieris S."/>
            <person name="Munson K."/>
            <person name="Nelson B."/>
            <person name="Raja A."/>
            <person name="Underwood J."/>
            <person name="Diekhans M."/>
            <person name="Fiddes I."/>
            <person name="Haussler D."/>
            <person name="Eichler E."/>
        </authorList>
    </citation>
    <scope>NUCLEOTIDE SEQUENCE [LARGE SCALE GENOMIC DNA]</scope>
    <source>
        <strain evidence="2">Yerkes chimp pedigree #C0471</strain>
    </source>
</reference>
<organism evidence="2 3">
    <name type="scientific">Pan troglodytes</name>
    <name type="common">Chimpanzee</name>
    <dbReference type="NCBI Taxonomy" id="9598"/>
    <lineage>
        <taxon>Eukaryota</taxon>
        <taxon>Metazoa</taxon>
        <taxon>Chordata</taxon>
        <taxon>Craniata</taxon>
        <taxon>Vertebrata</taxon>
        <taxon>Euteleostomi</taxon>
        <taxon>Mammalia</taxon>
        <taxon>Eutheria</taxon>
        <taxon>Euarchontoglires</taxon>
        <taxon>Primates</taxon>
        <taxon>Haplorrhini</taxon>
        <taxon>Catarrhini</taxon>
        <taxon>Hominidae</taxon>
        <taxon>Pan</taxon>
    </lineage>
</organism>
<proteinExistence type="predicted"/>
<dbReference type="Gene3D" id="1.10.3080.10">
    <property type="entry name" value="Clc chloride channel"/>
    <property type="match status" value="1"/>
</dbReference>
<protein>
    <submittedName>
        <fullName evidence="2">CLCN2 isoform 18</fullName>
    </submittedName>
</protein>
<feature type="compositionally biased region" description="Low complexity" evidence="1">
    <location>
        <begin position="49"/>
        <end position="69"/>
    </location>
</feature>
<comment type="caution">
    <text evidence="2">The sequence shown here is derived from an EMBL/GenBank/DDBJ whole genome shotgun (WGS) entry which is preliminary data.</text>
</comment>
<feature type="non-terminal residue" evidence="2">
    <location>
        <position position="1"/>
    </location>
</feature>
<feature type="compositionally biased region" description="Polar residues" evidence="1">
    <location>
        <begin position="75"/>
        <end position="89"/>
    </location>
</feature>
<dbReference type="Proteomes" id="UP000236370">
    <property type="component" value="Unassembled WGS sequence"/>
</dbReference>